<organism evidence="1 2">
    <name type="scientific">Avena sativa</name>
    <name type="common">Oat</name>
    <dbReference type="NCBI Taxonomy" id="4498"/>
    <lineage>
        <taxon>Eukaryota</taxon>
        <taxon>Viridiplantae</taxon>
        <taxon>Streptophyta</taxon>
        <taxon>Embryophyta</taxon>
        <taxon>Tracheophyta</taxon>
        <taxon>Spermatophyta</taxon>
        <taxon>Magnoliopsida</taxon>
        <taxon>Liliopsida</taxon>
        <taxon>Poales</taxon>
        <taxon>Poaceae</taxon>
        <taxon>BOP clade</taxon>
        <taxon>Pooideae</taxon>
        <taxon>Poodae</taxon>
        <taxon>Poeae</taxon>
        <taxon>Poeae Chloroplast Group 1 (Aveneae type)</taxon>
        <taxon>Aveninae</taxon>
        <taxon>Avena</taxon>
    </lineage>
</organism>
<accession>A0ACD5X260</accession>
<reference evidence="1" key="1">
    <citation type="submission" date="2021-05" db="EMBL/GenBank/DDBJ databases">
        <authorList>
            <person name="Scholz U."/>
            <person name="Mascher M."/>
            <person name="Fiebig A."/>
        </authorList>
    </citation>
    <scope>NUCLEOTIDE SEQUENCE [LARGE SCALE GENOMIC DNA]</scope>
</reference>
<proteinExistence type="predicted"/>
<keyword evidence="2" id="KW-1185">Reference proteome</keyword>
<dbReference type="EnsemblPlants" id="AVESA.00010b.r2.4DG0726120.2">
    <property type="protein sequence ID" value="AVESA.00010b.r2.4DG0726120.2.CDS"/>
    <property type="gene ID" value="AVESA.00010b.r2.4DG0726120"/>
</dbReference>
<sequence length="548" mass="61160">MVFTHNRDADHFNPLSYGNLRGLEATSQSVSFTEMNSGDASCNSNATGLRKENMFSNSEESNFGNADLKDDSPVSAGHFSFSWLLDSSYQSSALDHGKRSFSDVKPCQIACKRPRRTEESTWLKSHEEHPFSVAAETSPSGFILCLPTTIIYAINNIVLEVPMGNYDCWFPALADGFVETREQEHIHAHNGTAICGTSSSIHYPKGEHPIGEESLYRPDWITYFPGYFEDSGPAVGHNQADDIDSPLHEYVPRKGVMIGPDHQADVPEWSLRGPMDIHGSSSCADLAQTSVSTSEPAPMDEDRESDKWIRHIVCPTVSCSNPVALVGDCKTDCECSDEGSIRCVRQHVMDAREGLRRSLGHDKFQELGLCEMGEDISWRWTDEEEQLFQMVVFSNPVSLGKNFWDYLPHALPSKTSKELVSYYFNVFMLRKRAVQNRSDTLHVDSDDDESPGEPAEAEHESEDSVVESPIHVHNMHSFDGTEDVHEESEGEQFHGSSFPENTIDNDQTHLETNVTVVGDVDIQDESCTLFECQHNGAHDSNDAQYADC</sequence>
<reference evidence="1" key="2">
    <citation type="submission" date="2025-09" db="UniProtKB">
        <authorList>
            <consortium name="EnsemblPlants"/>
        </authorList>
    </citation>
    <scope>IDENTIFICATION</scope>
</reference>
<dbReference type="Proteomes" id="UP001732700">
    <property type="component" value="Chromosome 4D"/>
</dbReference>
<evidence type="ECO:0000313" key="1">
    <source>
        <dbReference type="EnsemblPlants" id="AVESA.00010b.r2.4DG0726120.2.CDS"/>
    </source>
</evidence>
<protein>
    <submittedName>
        <fullName evidence="1">Uncharacterized protein</fullName>
    </submittedName>
</protein>
<evidence type="ECO:0000313" key="2">
    <source>
        <dbReference type="Proteomes" id="UP001732700"/>
    </source>
</evidence>
<name>A0ACD5X260_AVESA</name>